<dbReference type="RefSeq" id="WP_281381158.1">
    <property type="nucleotide sequence ID" value="NZ_BSPG01000026.1"/>
</dbReference>
<evidence type="ECO:0000313" key="3">
    <source>
        <dbReference type="Proteomes" id="UP000517759"/>
    </source>
</evidence>
<feature type="transmembrane region" description="Helical" evidence="1">
    <location>
        <begin position="6"/>
        <end position="26"/>
    </location>
</feature>
<evidence type="ECO:0000256" key="1">
    <source>
        <dbReference type="SAM" id="Phobius"/>
    </source>
</evidence>
<keyword evidence="1" id="KW-0472">Membrane</keyword>
<keyword evidence="1" id="KW-0812">Transmembrane</keyword>
<dbReference type="EMBL" id="JACIDN010000004">
    <property type="protein sequence ID" value="MBB3903045.1"/>
    <property type="molecule type" value="Genomic_DNA"/>
</dbReference>
<name>A0A7W6AKS3_9HYPH</name>
<comment type="caution">
    <text evidence="2">The sequence shown here is derived from an EMBL/GenBank/DDBJ whole genome shotgun (WGS) entry which is preliminary data.</text>
</comment>
<gene>
    <name evidence="2" type="ORF">GGR33_002547</name>
</gene>
<sequence length="41" mass="4494">MNSGQIFVTFVIPAFVLTAAYLAMLANERAGKRLDRKPPGE</sequence>
<dbReference type="AlphaFoldDB" id="A0A7W6AKS3"/>
<organism evidence="2 3">
    <name type="scientific">Methylobacterium brachythecii</name>
    <dbReference type="NCBI Taxonomy" id="1176177"/>
    <lineage>
        <taxon>Bacteria</taxon>
        <taxon>Pseudomonadati</taxon>
        <taxon>Pseudomonadota</taxon>
        <taxon>Alphaproteobacteria</taxon>
        <taxon>Hyphomicrobiales</taxon>
        <taxon>Methylobacteriaceae</taxon>
        <taxon>Methylobacterium</taxon>
    </lineage>
</organism>
<accession>A0A7W6AKS3</accession>
<evidence type="ECO:0000313" key="2">
    <source>
        <dbReference type="EMBL" id="MBB3903045.1"/>
    </source>
</evidence>
<proteinExistence type="predicted"/>
<protein>
    <submittedName>
        <fullName evidence="2">Uncharacterized protein</fullName>
    </submittedName>
</protein>
<dbReference type="Proteomes" id="UP000517759">
    <property type="component" value="Unassembled WGS sequence"/>
</dbReference>
<reference evidence="2 3" key="1">
    <citation type="submission" date="2020-08" db="EMBL/GenBank/DDBJ databases">
        <title>Genomic Encyclopedia of Type Strains, Phase IV (KMG-IV): sequencing the most valuable type-strain genomes for metagenomic binning, comparative biology and taxonomic classification.</title>
        <authorList>
            <person name="Goeker M."/>
        </authorList>
    </citation>
    <scope>NUCLEOTIDE SEQUENCE [LARGE SCALE GENOMIC DNA]</scope>
    <source>
        <strain evidence="2 3">DSM 24105</strain>
    </source>
</reference>
<keyword evidence="1" id="KW-1133">Transmembrane helix</keyword>